<name>A0A8H5GQH5_9AGAR</name>
<dbReference type="Gene3D" id="3.40.50.720">
    <property type="entry name" value="NAD(P)-binding Rossmann-like Domain"/>
    <property type="match status" value="1"/>
</dbReference>
<evidence type="ECO:0000256" key="2">
    <source>
        <dbReference type="ARBA" id="ARBA00023002"/>
    </source>
</evidence>
<dbReference type="OrthoDB" id="2833899at2759"/>
<dbReference type="AlphaFoldDB" id="A0A8H5GQH5"/>
<evidence type="ECO:0000256" key="1">
    <source>
        <dbReference type="ARBA" id="ARBA00006484"/>
    </source>
</evidence>
<comment type="caution">
    <text evidence="3">The sequence shown here is derived from an EMBL/GenBank/DDBJ whole genome shotgun (WGS) entry which is preliminary data.</text>
</comment>
<reference evidence="3 4" key="1">
    <citation type="journal article" date="2020" name="ISME J.">
        <title>Uncovering the hidden diversity of litter-decomposition mechanisms in mushroom-forming fungi.</title>
        <authorList>
            <person name="Floudas D."/>
            <person name="Bentzer J."/>
            <person name="Ahren D."/>
            <person name="Johansson T."/>
            <person name="Persson P."/>
            <person name="Tunlid A."/>
        </authorList>
    </citation>
    <scope>NUCLEOTIDE SEQUENCE [LARGE SCALE GENOMIC DNA]</scope>
    <source>
        <strain evidence="3 4">CBS 406.79</strain>
    </source>
</reference>
<keyword evidence="2" id="KW-0560">Oxidoreductase</keyword>
<comment type="similarity">
    <text evidence="1">Belongs to the short-chain dehydrogenases/reductases (SDR) family.</text>
</comment>
<dbReference type="Proteomes" id="UP000518752">
    <property type="component" value="Unassembled WGS sequence"/>
</dbReference>
<dbReference type="SUPFAM" id="SSF51735">
    <property type="entry name" value="NAD(P)-binding Rossmann-fold domains"/>
    <property type="match status" value="1"/>
</dbReference>
<dbReference type="PANTHER" id="PTHR42901:SF1">
    <property type="entry name" value="ALCOHOL DEHYDROGENASE"/>
    <property type="match status" value="1"/>
</dbReference>
<organism evidence="3 4">
    <name type="scientific">Collybiopsis confluens</name>
    <dbReference type="NCBI Taxonomy" id="2823264"/>
    <lineage>
        <taxon>Eukaryota</taxon>
        <taxon>Fungi</taxon>
        <taxon>Dikarya</taxon>
        <taxon>Basidiomycota</taxon>
        <taxon>Agaricomycotina</taxon>
        <taxon>Agaricomycetes</taxon>
        <taxon>Agaricomycetidae</taxon>
        <taxon>Agaricales</taxon>
        <taxon>Marasmiineae</taxon>
        <taxon>Omphalotaceae</taxon>
        <taxon>Collybiopsis</taxon>
    </lineage>
</organism>
<evidence type="ECO:0000313" key="4">
    <source>
        <dbReference type="Proteomes" id="UP000518752"/>
    </source>
</evidence>
<sequence length="306" mass="33946">MALPRLTKTFHRDTYPGISPTKSSLSQKGKTVLITGGGGGIGFEIARSFAKASAARVIIIGRRSSVLDDAVKKLRGEFKKGTEFIARQGDIGSDDSVNALWEFVHSKNILVHVLVLNAVQFLPKPDTLSMEKEELMQYLGVNVGGNFFMTTKFVKQPLRPAEQQLNLINVSSGGIHMYPCPYQTPYNTSKVTFTSMLGRIAEERPVEDIQIISFHPGSLYSEATAKNVPRDFMKWDEFALPADFSVWAASPEASWLHGRFLWAHWDVDELKADPEISKQLAQEKGYLKIGVQGLPSFSLAELKALN</sequence>
<protein>
    <recommendedName>
        <fullName evidence="5">Short-chain dehydrogenase/reductase</fullName>
    </recommendedName>
</protein>
<dbReference type="InterPro" id="IPR036291">
    <property type="entry name" value="NAD(P)-bd_dom_sf"/>
</dbReference>
<dbReference type="EMBL" id="JAACJN010000130">
    <property type="protein sequence ID" value="KAF5369146.1"/>
    <property type="molecule type" value="Genomic_DNA"/>
</dbReference>
<dbReference type="CDD" id="cd05233">
    <property type="entry name" value="SDR_c"/>
    <property type="match status" value="1"/>
</dbReference>
<gene>
    <name evidence="3" type="ORF">D9757_011079</name>
</gene>
<accession>A0A8H5GQH5</accession>
<proteinExistence type="inferred from homology"/>
<dbReference type="GO" id="GO:0016491">
    <property type="term" value="F:oxidoreductase activity"/>
    <property type="evidence" value="ECO:0007669"/>
    <property type="project" value="UniProtKB-KW"/>
</dbReference>
<keyword evidence="4" id="KW-1185">Reference proteome</keyword>
<dbReference type="InterPro" id="IPR002347">
    <property type="entry name" value="SDR_fam"/>
</dbReference>
<dbReference type="PANTHER" id="PTHR42901">
    <property type="entry name" value="ALCOHOL DEHYDROGENASE"/>
    <property type="match status" value="1"/>
</dbReference>
<evidence type="ECO:0000313" key="3">
    <source>
        <dbReference type="EMBL" id="KAF5369146.1"/>
    </source>
</evidence>
<evidence type="ECO:0008006" key="5">
    <source>
        <dbReference type="Google" id="ProtNLM"/>
    </source>
</evidence>
<dbReference type="Pfam" id="PF00106">
    <property type="entry name" value="adh_short"/>
    <property type="match status" value="1"/>
</dbReference>
<dbReference type="PRINTS" id="PR00081">
    <property type="entry name" value="GDHRDH"/>
</dbReference>